<organism evidence="10 11">
    <name type="scientific">Solirubrobacter pauli</name>
    <dbReference type="NCBI Taxonomy" id="166793"/>
    <lineage>
        <taxon>Bacteria</taxon>
        <taxon>Bacillati</taxon>
        <taxon>Actinomycetota</taxon>
        <taxon>Thermoleophilia</taxon>
        <taxon>Solirubrobacterales</taxon>
        <taxon>Solirubrobacteraceae</taxon>
        <taxon>Solirubrobacter</taxon>
    </lineage>
</organism>
<dbReference type="Pfam" id="PF01545">
    <property type="entry name" value="Cation_efflux"/>
    <property type="match status" value="1"/>
</dbReference>
<feature type="transmembrane region" description="Helical" evidence="7">
    <location>
        <begin position="9"/>
        <end position="31"/>
    </location>
</feature>
<dbReference type="InterPro" id="IPR050291">
    <property type="entry name" value="CDF_Transporter"/>
</dbReference>
<dbReference type="RefSeq" id="WP_245971732.1">
    <property type="nucleotide sequence ID" value="NZ_RBIL01000001.1"/>
</dbReference>
<dbReference type="Pfam" id="PF16916">
    <property type="entry name" value="ZT_dimer"/>
    <property type="match status" value="1"/>
</dbReference>
<feature type="transmembrane region" description="Helical" evidence="7">
    <location>
        <begin position="43"/>
        <end position="61"/>
    </location>
</feature>
<reference evidence="10 11" key="1">
    <citation type="submission" date="2018-10" db="EMBL/GenBank/DDBJ databases">
        <title>Genomic Encyclopedia of Archaeal and Bacterial Type Strains, Phase II (KMG-II): from individual species to whole genera.</title>
        <authorList>
            <person name="Goeker M."/>
        </authorList>
    </citation>
    <scope>NUCLEOTIDE SEQUENCE [LARGE SCALE GENOMIC DNA]</scope>
    <source>
        <strain evidence="10 11">DSM 14954</strain>
    </source>
</reference>
<dbReference type="Proteomes" id="UP000278962">
    <property type="component" value="Unassembled WGS sequence"/>
</dbReference>
<dbReference type="NCBIfam" id="TIGR01297">
    <property type="entry name" value="CDF"/>
    <property type="match status" value="1"/>
</dbReference>
<feature type="transmembrane region" description="Helical" evidence="7">
    <location>
        <begin position="154"/>
        <end position="173"/>
    </location>
</feature>
<evidence type="ECO:0000256" key="5">
    <source>
        <dbReference type="ARBA" id="ARBA00022989"/>
    </source>
</evidence>
<dbReference type="GO" id="GO:0015341">
    <property type="term" value="F:zinc efflux antiporter activity"/>
    <property type="evidence" value="ECO:0007669"/>
    <property type="project" value="TreeGrafter"/>
</dbReference>
<dbReference type="GO" id="GO:0015093">
    <property type="term" value="F:ferrous iron transmembrane transporter activity"/>
    <property type="evidence" value="ECO:0007669"/>
    <property type="project" value="TreeGrafter"/>
</dbReference>
<protein>
    <submittedName>
        <fullName evidence="10">Cation diffusion facilitator family transporter</fullName>
    </submittedName>
</protein>
<evidence type="ECO:0000256" key="4">
    <source>
        <dbReference type="ARBA" id="ARBA00022692"/>
    </source>
</evidence>
<dbReference type="InterPro" id="IPR002524">
    <property type="entry name" value="Cation_efflux"/>
</dbReference>
<dbReference type="GO" id="GO:0005886">
    <property type="term" value="C:plasma membrane"/>
    <property type="evidence" value="ECO:0007669"/>
    <property type="project" value="TreeGrafter"/>
</dbReference>
<dbReference type="AlphaFoldDB" id="A0A660L5U7"/>
<feature type="transmembrane region" description="Helical" evidence="7">
    <location>
        <begin position="111"/>
        <end position="133"/>
    </location>
</feature>
<dbReference type="SUPFAM" id="SSF160240">
    <property type="entry name" value="Cation efflux protein cytoplasmic domain-like"/>
    <property type="match status" value="1"/>
</dbReference>
<feature type="domain" description="Cation efflux protein cytoplasmic" evidence="9">
    <location>
        <begin position="208"/>
        <end position="286"/>
    </location>
</feature>
<dbReference type="PANTHER" id="PTHR43840">
    <property type="entry name" value="MITOCHONDRIAL METAL TRANSPORTER 1-RELATED"/>
    <property type="match status" value="1"/>
</dbReference>
<keyword evidence="5 7" id="KW-1133">Transmembrane helix</keyword>
<dbReference type="InterPro" id="IPR027469">
    <property type="entry name" value="Cation_efflux_TMD_sf"/>
</dbReference>
<evidence type="ECO:0000256" key="1">
    <source>
        <dbReference type="ARBA" id="ARBA00004141"/>
    </source>
</evidence>
<evidence type="ECO:0000313" key="11">
    <source>
        <dbReference type="Proteomes" id="UP000278962"/>
    </source>
</evidence>
<comment type="caution">
    <text evidence="10">The sequence shown here is derived from an EMBL/GenBank/DDBJ whole genome shotgun (WGS) entry which is preliminary data.</text>
</comment>
<evidence type="ECO:0000259" key="9">
    <source>
        <dbReference type="Pfam" id="PF16916"/>
    </source>
</evidence>
<feature type="domain" description="Cation efflux protein transmembrane" evidence="8">
    <location>
        <begin position="10"/>
        <end position="204"/>
    </location>
</feature>
<sequence length="310" mass="32951">MKSDRLFRLLWLSVAAAVATITLKTVAYLLTGSVGLLSDAAESVVNLVAAIVAMLALRFALKPADEEHAYGHQKAEYFSAGVEGTLVLVAAVTIGITAFGRLLDPQPIESAGVGLAVSTGASLINLGVGLVLLRAGRAERSIILEADGKHLITDVWTSAGVIAGVAAVALTGWEILDPIIALVVAVNIVVTGGALVWRSADGLMDRGLDGDDRAEIDAVLQSFRKREGIDFHALRTRQAGSRAFVSVHVLVPGAWTVQHGHDLVERVEDDLRARLPHATLFTHLEPIEDPKSFTDIDLDRAMSSSPPRRP</sequence>
<evidence type="ECO:0000313" key="10">
    <source>
        <dbReference type="EMBL" id="RKQ90357.1"/>
    </source>
</evidence>
<keyword evidence="4 7" id="KW-0812">Transmembrane</keyword>
<dbReference type="Gene3D" id="1.20.1510.10">
    <property type="entry name" value="Cation efflux protein transmembrane domain"/>
    <property type="match status" value="1"/>
</dbReference>
<dbReference type="Gene3D" id="3.30.70.1350">
    <property type="entry name" value="Cation efflux protein, cytoplasmic domain"/>
    <property type="match status" value="1"/>
</dbReference>
<dbReference type="SUPFAM" id="SSF161111">
    <property type="entry name" value="Cation efflux protein transmembrane domain-like"/>
    <property type="match status" value="1"/>
</dbReference>
<evidence type="ECO:0000256" key="2">
    <source>
        <dbReference type="ARBA" id="ARBA00008114"/>
    </source>
</evidence>
<accession>A0A660L5U7</accession>
<evidence type="ECO:0000256" key="7">
    <source>
        <dbReference type="SAM" id="Phobius"/>
    </source>
</evidence>
<feature type="transmembrane region" description="Helical" evidence="7">
    <location>
        <begin position="179"/>
        <end position="197"/>
    </location>
</feature>
<dbReference type="GO" id="GO:0006882">
    <property type="term" value="P:intracellular zinc ion homeostasis"/>
    <property type="evidence" value="ECO:0007669"/>
    <property type="project" value="TreeGrafter"/>
</dbReference>
<comment type="similarity">
    <text evidence="2">Belongs to the cation diffusion facilitator (CDF) transporter (TC 2.A.4) family.</text>
</comment>
<dbReference type="InterPro" id="IPR036837">
    <property type="entry name" value="Cation_efflux_CTD_sf"/>
</dbReference>
<dbReference type="InterPro" id="IPR058533">
    <property type="entry name" value="Cation_efflux_TM"/>
</dbReference>
<dbReference type="GO" id="GO:0015086">
    <property type="term" value="F:cadmium ion transmembrane transporter activity"/>
    <property type="evidence" value="ECO:0007669"/>
    <property type="project" value="TreeGrafter"/>
</dbReference>
<comment type="subcellular location">
    <subcellularLocation>
        <location evidence="1">Membrane</location>
        <topology evidence="1">Multi-pass membrane protein</topology>
    </subcellularLocation>
</comment>
<evidence type="ECO:0000259" key="8">
    <source>
        <dbReference type="Pfam" id="PF01545"/>
    </source>
</evidence>
<keyword evidence="3" id="KW-0813">Transport</keyword>
<evidence type="ECO:0000256" key="3">
    <source>
        <dbReference type="ARBA" id="ARBA00022448"/>
    </source>
</evidence>
<keyword evidence="6 7" id="KW-0472">Membrane</keyword>
<dbReference type="EMBL" id="RBIL01000001">
    <property type="protein sequence ID" value="RKQ90357.1"/>
    <property type="molecule type" value="Genomic_DNA"/>
</dbReference>
<feature type="transmembrane region" description="Helical" evidence="7">
    <location>
        <begin position="77"/>
        <end position="99"/>
    </location>
</feature>
<name>A0A660L5U7_9ACTN</name>
<keyword evidence="11" id="KW-1185">Reference proteome</keyword>
<dbReference type="InterPro" id="IPR027470">
    <property type="entry name" value="Cation_efflux_CTD"/>
</dbReference>
<dbReference type="PANTHER" id="PTHR43840:SF15">
    <property type="entry name" value="MITOCHONDRIAL METAL TRANSPORTER 1-RELATED"/>
    <property type="match status" value="1"/>
</dbReference>
<proteinExistence type="inferred from homology"/>
<evidence type="ECO:0000256" key="6">
    <source>
        <dbReference type="ARBA" id="ARBA00023136"/>
    </source>
</evidence>
<gene>
    <name evidence="10" type="ORF">C8N24_0158</name>
</gene>